<gene>
    <name evidence="2" type="ORF">NPA09_02350</name>
</gene>
<evidence type="ECO:0000313" key="3">
    <source>
        <dbReference type="Proteomes" id="UP001059576"/>
    </source>
</evidence>
<feature type="transmembrane region" description="Helical" evidence="1">
    <location>
        <begin position="20"/>
        <end position="39"/>
    </location>
</feature>
<reference evidence="2" key="1">
    <citation type="submission" date="2022-07" db="EMBL/GenBank/DDBJ databases">
        <title>Complete genome of Mycoplasma equigenitalium type strain T37.</title>
        <authorList>
            <person name="Spergser J."/>
        </authorList>
    </citation>
    <scope>NUCLEOTIDE SEQUENCE</scope>
    <source>
        <strain evidence="2">T37</strain>
    </source>
</reference>
<evidence type="ECO:0000313" key="2">
    <source>
        <dbReference type="EMBL" id="UUD36725.1"/>
    </source>
</evidence>
<dbReference type="RefSeq" id="WP_129723218.1">
    <property type="nucleotide sequence ID" value="NZ_CP101808.1"/>
</dbReference>
<accession>A0ABY5J0D5</accession>
<keyword evidence="1" id="KW-1133">Transmembrane helix</keyword>
<dbReference type="EMBL" id="CP101808">
    <property type="protein sequence ID" value="UUD36725.1"/>
    <property type="molecule type" value="Genomic_DNA"/>
</dbReference>
<dbReference type="Pfam" id="PF12679">
    <property type="entry name" value="ABC2_membrane_2"/>
    <property type="match status" value="1"/>
</dbReference>
<dbReference type="PANTHER" id="PTHR37305:SF1">
    <property type="entry name" value="MEMBRANE PROTEIN"/>
    <property type="match status" value="1"/>
</dbReference>
<keyword evidence="1" id="KW-0472">Membrane</keyword>
<feature type="transmembrane region" description="Helical" evidence="1">
    <location>
        <begin position="192"/>
        <end position="213"/>
    </location>
</feature>
<sequence>MSAVYRAQMIKYLRSGSTWVITLVAMGITVLISALLPNLAINKDSPNGWIEYLGVSENVLTTIIGALTAFITIFSGFKAATMHKDEVENGNFLVLLSKPISRSKIILSKWFALFTLILFHVIIVGLSYVISVYLSDMDSHKRFHEKIELINKQTLTQRVWSDFGIIISVLLLLALLFSSIALLITTKFALSSSIAATIGLGILIPISSIFGTFTEKDEYKSISSKKINNALVTLDNLKNGVGLDNKELINLSQQFYDDVNEYKANIKSSDNLHNMAFLTKNKNTFYYTKYLDLDYQVRVLSLLNQLEEDLDSDSVLAKMRDQFIAKQYYLRPIDNDNFNKSTTISEKNKAFEEKMYYTLKEINKSRDDAFRFFYNLIYEFVFNSKKKKSNLFLEKIDKNLKLTFSKPDLLYILSLIRYYLEGSETGDEKMMNMMIFDELKKEIESQLAKNEYTVPFMKFSGIIFSYHAYYSIHHDPEKKPENAEHGMNYYLERVSKNQSLNYSAILRVIMNSLLKEIHDIDIKQGLAQLLKLYYHFESPLAYIVFDQYNIENIIFTNNLSVDTTTAPSKVKEYYLTDFDREILGKVYSLKFNQDEPMQVFKVEKRKYMDRTTNAIVYGVLTVILVFVSVYVITKQDFQ</sequence>
<feature type="transmembrane region" description="Helical" evidence="1">
    <location>
        <begin position="614"/>
        <end position="633"/>
    </location>
</feature>
<organism evidence="2 3">
    <name type="scientific">Mycoplasmopsis equigenitalium</name>
    <dbReference type="NCBI Taxonomy" id="114883"/>
    <lineage>
        <taxon>Bacteria</taxon>
        <taxon>Bacillati</taxon>
        <taxon>Mycoplasmatota</taxon>
        <taxon>Mycoplasmoidales</taxon>
        <taxon>Metamycoplasmataceae</taxon>
        <taxon>Mycoplasmopsis</taxon>
    </lineage>
</organism>
<protein>
    <submittedName>
        <fullName evidence="2">ABC transporter permease</fullName>
    </submittedName>
</protein>
<keyword evidence="3" id="KW-1185">Reference proteome</keyword>
<proteinExistence type="predicted"/>
<dbReference type="PANTHER" id="PTHR37305">
    <property type="entry name" value="INTEGRAL MEMBRANE PROTEIN-RELATED"/>
    <property type="match status" value="1"/>
</dbReference>
<feature type="transmembrane region" description="Helical" evidence="1">
    <location>
        <begin position="59"/>
        <end position="77"/>
    </location>
</feature>
<evidence type="ECO:0000256" key="1">
    <source>
        <dbReference type="SAM" id="Phobius"/>
    </source>
</evidence>
<feature type="transmembrane region" description="Helical" evidence="1">
    <location>
        <begin position="110"/>
        <end position="134"/>
    </location>
</feature>
<name>A0ABY5J0D5_9BACT</name>
<keyword evidence="1" id="KW-0812">Transmembrane</keyword>
<feature type="transmembrane region" description="Helical" evidence="1">
    <location>
        <begin position="163"/>
        <end position="185"/>
    </location>
</feature>
<dbReference type="Proteomes" id="UP001059576">
    <property type="component" value="Chromosome"/>
</dbReference>